<accession>U3B6V0</accession>
<gene>
    <name evidence="8" type="primary">RPL39</name>
</gene>
<evidence type="ECO:0000313" key="8">
    <source>
        <dbReference type="EMBL" id="JAB01807.1"/>
    </source>
</evidence>
<reference evidence="9" key="3">
    <citation type="submission" date="2025-05" db="UniProtKB">
        <authorList>
            <consortium name="Ensembl"/>
        </authorList>
    </citation>
    <scope>IDENTIFICATION</scope>
</reference>
<evidence type="ECO:0000256" key="1">
    <source>
        <dbReference type="ARBA" id="ARBA00009339"/>
    </source>
</evidence>
<dbReference type="FunFam" id="1.10.1620.10:FF:000001">
    <property type="entry name" value="60S ribosomal protein-like L39"/>
    <property type="match status" value="1"/>
</dbReference>
<evidence type="ECO:0000256" key="2">
    <source>
        <dbReference type="ARBA" id="ARBA00022980"/>
    </source>
</evidence>
<organism evidence="8">
    <name type="scientific">Callithrix jacchus</name>
    <name type="common">White-tufted-ear marmoset</name>
    <name type="synonym">Simia Jacchus</name>
    <dbReference type="NCBI Taxonomy" id="9483"/>
    <lineage>
        <taxon>Eukaryota</taxon>
        <taxon>Metazoa</taxon>
        <taxon>Chordata</taxon>
        <taxon>Craniata</taxon>
        <taxon>Vertebrata</taxon>
        <taxon>Euteleostomi</taxon>
        <taxon>Mammalia</taxon>
        <taxon>Eutheria</taxon>
        <taxon>Euarchontoglires</taxon>
        <taxon>Primates</taxon>
        <taxon>Haplorrhini</taxon>
        <taxon>Platyrrhini</taxon>
        <taxon>Cebidae</taxon>
        <taxon>Callitrichinae</taxon>
        <taxon>Callithrix</taxon>
        <taxon>Callithrix</taxon>
    </lineage>
</organism>
<dbReference type="GO" id="GO:0003735">
    <property type="term" value="F:structural constituent of ribosome"/>
    <property type="evidence" value="ECO:0007669"/>
    <property type="project" value="InterPro"/>
</dbReference>
<dbReference type="InterPro" id="IPR023626">
    <property type="entry name" value="Ribosomal_eL39_dom_sf"/>
</dbReference>
<comment type="similarity">
    <text evidence="1">Belongs to the eukaryotic ribosomal protein eL39 family.</text>
</comment>
<evidence type="ECO:0000313" key="10">
    <source>
        <dbReference type="Proteomes" id="UP000008225"/>
    </source>
</evidence>
<dbReference type="GO" id="GO:0006412">
    <property type="term" value="P:translation"/>
    <property type="evidence" value="ECO:0007669"/>
    <property type="project" value="InterPro"/>
</dbReference>
<keyword evidence="2 8" id="KW-0689">Ribosomal protein</keyword>
<evidence type="ECO:0000256" key="6">
    <source>
        <dbReference type="ARBA" id="ARBA00046244"/>
    </source>
</evidence>
<protein>
    <recommendedName>
        <fullName evidence="4">Large ribosomal subunit protein eL39</fullName>
    </recommendedName>
    <alternativeName>
        <fullName evidence="5">60S ribosomal protein L39</fullName>
    </alternativeName>
</protein>
<dbReference type="PANTHER" id="PTHR19970">
    <property type="entry name" value="RIBOSOMAL PROTEIN L39E"/>
    <property type="match status" value="1"/>
</dbReference>
<keyword evidence="3" id="KW-0687">Ribonucleoprotein</keyword>
<evidence type="ECO:0000256" key="5">
    <source>
        <dbReference type="ARBA" id="ARBA00035339"/>
    </source>
</evidence>
<dbReference type="EMBL" id="GAMT01010054">
    <property type="protein sequence ID" value="JAB01807.1"/>
    <property type="molecule type" value="mRNA"/>
</dbReference>
<evidence type="ECO:0000256" key="4">
    <source>
        <dbReference type="ARBA" id="ARBA00035234"/>
    </source>
</evidence>
<dbReference type="AlphaFoldDB" id="U3B6V0"/>
<dbReference type="PANTHER" id="PTHR19970:SF0">
    <property type="entry name" value="LARGE RIBOSOMAL SUBUNIT PROTEIN EL39"/>
    <property type="match status" value="1"/>
</dbReference>
<dbReference type="InterPro" id="IPR000077">
    <property type="entry name" value="Ribosomal_eL39"/>
</dbReference>
<reference evidence="8" key="2">
    <citation type="journal article" date="2014" name="Gigascience">
        <title>De novo assembly of the common marmoset transcriptome from NextGen mRNA sequences.</title>
        <authorList>
            <person name="Maudhoo M.D."/>
            <person name="Ren D."/>
            <person name="Gradnigo J.S."/>
            <person name="Gibbs R.M."/>
            <person name="Lubker A.C."/>
            <person name="Moriyama E.N."/>
            <person name="French J.A."/>
            <person name="Norgren R.B.Jr."/>
        </authorList>
    </citation>
    <scope>NUCLEOTIDE SEQUENCE</scope>
    <source>
        <tissue evidence="8">Bladder</tissue>
    </source>
</reference>
<name>U3B6V0_CALJA</name>
<evidence type="ECO:0000256" key="7">
    <source>
        <dbReference type="ARBA" id="ARBA00046440"/>
    </source>
</evidence>
<proteinExistence type="evidence at transcript level"/>
<reference evidence="9 10" key="1">
    <citation type="submission" date="2009-03" db="EMBL/GenBank/DDBJ databases">
        <authorList>
            <person name="Warren W."/>
            <person name="Ye L."/>
            <person name="Minx P."/>
            <person name="Worley K."/>
            <person name="Gibbs R."/>
            <person name="Wilson R.K."/>
        </authorList>
    </citation>
    <scope>NUCLEOTIDE SEQUENCE [LARGE SCALE GENOMIC DNA]</scope>
</reference>
<comment type="function">
    <text evidence="6">RNA-binding component of the large ribosomal subunit. The ribosome is a large ribonucleoprotein complex responsible for the synthesis of proteins in the cell.</text>
</comment>
<sequence length="51" mass="6236">MSSYETFTIKQFLANKQKENRPISQWIQIKTGNNIRYKPKKRHWRRTTLGL</sequence>
<dbReference type="Gene3D" id="1.10.1620.10">
    <property type="entry name" value="Ribosomal protein L39e"/>
    <property type="match status" value="1"/>
</dbReference>
<evidence type="ECO:0000313" key="9">
    <source>
        <dbReference type="Ensembl" id="ENSCJAP00000079486.1"/>
    </source>
</evidence>
<evidence type="ECO:0000256" key="3">
    <source>
        <dbReference type="ARBA" id="ARBA00023274"/>
    </source>
</evidence>
<dbReference type="Proteomes" id="UP000008225">
    <property type="component" value="Chromosome 22"/>
</dbReference>
<keyword evidence="10" id="KW-1185">Reference proteome</keyword>
<comment type="subunit">
    <text evidence="7">Component of the large ribosomal subunit. Interacts with IMPACT.</text>
</comment>
<dbReference type="SUPFAM" id="SSF48662">
    <property type="entry name" value="Ribosomal protein L39e"/>
    <property type="match status" value="1"/>
</dbReference>
<dbReference type="Pfam" id="PF00832">
    <property type="entry name" value="Ribosomal_L39"/>
    <property type="match status" value="1"/>
</dbReference>
<dbReference type="GO" id="GO:0022625">
    <property type="term" value="C:cytosolic large ribosomal subunit"/>
    <property type="evidence" value="ECO:0007669"/>
    <property type="project" value="TreeGrafter"/>
</dbReference>
<dbReference type="Ensembl" id="ENSCJAT00000141845.1">
    <property type="protein sequence ID" value="ENSCJAP00000079486.1"/>
    <property type="gene ID" value="ENSCJAG00000079548.1"/>
</dbReference>
<dbReference type="GeneTree" id="ENSGT00940000165055"/>